<dbReference type="OrthoDB" id="8480631at2"/>
<accession>A0A0M4MY48</accession>
<dbReference type="RefSeq" id="WP_061927286.1">
    <property type="nucleotide sequence ID" value="NZ_CP012669.1"/>
</dbReference>
<gene>
    <name evidence="2" type="ORF">AMC99_02729</name>
</gene>
<evidence type="ECO:0000256" key="1">
    <source>
        <dbReference type="SAM" id="MobiDB-lite"/>
    </source>
</evidence>
<dbReference type="KEGG" id="aep:AMC99_02729"/>
<evidence type="ECO:0000313" key="3">
    <source>
        <dbReference type="Proteomes" id="UP000057938"/>
    </source>
</evidence>
<dbReference type="AlphaFoldDB" id="A0A0M4MY48"/>
<dbReference type="Proteomes" id="UP000057938">
    <property type="component" value="Chromosome"/>
</dbReference>
<dbReference type="STRING" id="361183.AMC99_02729"/>
<keyword evidence="3" id="KW-1185">Reference proteome</keyword>
<reference evidence="2 3" key="1">
    <citation type="submission" date="2015-09" db="EMBL/GenBank/DDBJ databases">
        <title>Complete genome sequence of a benzo[a]pyrene-degrading bacterium Altererythrobacter epoxidivorans CGMCC 1.7731T.</title>
        <authorList>
            <person name="Li Z."/>
            <person name="Cheng H."/>
            <person name="Huo Y."/>
            <person name="Xu X."/>
        </authorList>
    </citation>
    <scope>NUCLEOTIDE SEQUENCE [LARGE SCALE GENOMIC DNA]</scope>
    <source>
        <strain evidence="2 3">CGMCC 1.7731</strain>
    </source>
</reference>
<dbReference type="PATRIC" id="fig|361183.4.peg.2683"/>
<proteinExistence type="predicted"/>
<name>A0A0M4MY48_9SPHN</name>
<sequence>MPSKRTKRTKIRPSLKSGEKASLNRHWRADFLDCLAETSNVSEAARRAGINPARAYKVRREEADFARSWMRALWEGYVHLEFEVLRRLREGDLQTANGEKYDFANAIRLLTAHRDNAARVQAEQRNVSAAEIRASIDRKVEEIRMKVLKEKAAKEARGS</sequence>
<feature type="compositionally biased region" description="Basic residues" evidence="1">
    <location>
        <begin position="1"/>
        <end position="13"/>
    </location>
</feature>
<protein>
    <submittedName>
        <fullName evidence="2">Uncharacterized protein</fullName>
    </submittedName>
</protein>
<dbReference type="EMBL" id="CP012669">
    <property type="protein sequence ID" value="ALE18000.1"/>
    <property type="molecule type" value="Genomic_DNA"/>
</dbReference>
<feature type="region of interest" description="Disordered" evidence="1">
    <location>
        <begin position="1"/>
        <end position="20"/>
    </location>
</feature>
<organism evidence="2 3">
    <name type="scientific">Altererythrobacter epoxidivorans</name>
    <dbReference type="NCBI Taxonomy" id="361183"/>
    <lineage>
        <taxon>Bacteria</taxon>
        <taxon>Pseudomonadati</taxon>
        <taxon>Pseudomonadota</taxon>
        <taxon>Alphaproteobacteria</taxon>
        <taxon>Sphingomonadales</taxon>
        <taxon>Erythrobacteraceae</taxon>
        <taxon>Altererythrobacter</taxon>
    </lineage>
</organism>
<evidence type="ECO:0000313" key="2">
    <source>
        <dbReference type="EMBL" id="ALE18000.1"/>
    </source>
</evidence>